<dbReference type="OrthoDB" id="7488837at2"/>
<dbReference type="EMBL" id="FOVR01000021">
    <property type="protein sequence ID" value="SFP08466.1"/>
    <property type="molecule type" value="Genomic_DNA"/>
</dbReference>
<dbReference type="Pfam" id="PF11800">
    <property type="entry name" value="RP-C_C"/>
    <property type="match status" value="1"/>
</dbReference>
<evidence type="ECO:0000313" key="4">
    <source>
        <dbReference type="Proteomes" id="UP000199236"/>
    </source>
</evidence>
<feature type="domain" description="Plasmid replication protein C C-terminal" evidence="2">
    <location>
        <begin position="316"/>
        <end position="417"/>
    </location>
</feature>
<dbReference type="InterPro" id="IPR036390">
    <property type="entry name" value="WH_DNA-bd_sf"/>
</dbReference>
<evidence type="ECO:0000259" key="1">
    <source>
        <dbReference type="Pfam" id="PF03428"/>
    </source>
</evidence>
<feature type="domain" description="Plasmid replication protein C N-terminal" evidence="1">
    <location>
        <begin position="12"/>
        <end position="178"/>
    </location>
</feature>
<dbReference type="InterPro" id="IPR036388">
    <property type="entry name" value="WH-like_DNA-bd_sf"/>
</dbReference>
<dbReference type="InterPro" id="IPR005090">
    <property type="entry name" value="RepC_N"/>
</dbReference>
<dbReference type="Proteomes" id="UP000199236">
    <property type="component" value="Unassembled WGS sequence"/>
</dbReference>
<reference evidence="3 4" key="1">
    <citation type="submission" date="2016-10" db="EMBL/GenBank/DDBJ databases">
        <authorList>
            <person name="de Groot N.N."/>
        </authorList>
    </citation>
    <scope>NUCLEOTIDE SEQUENCE [LARGE SCALE GENOMIC DNA]</scope>
    <source>
        <strain evidence="3 4">CGMCC 1.9157</strain>
    </source>
</reference>
<dbReference type="RefSeq" id="WP_090075542.1">
    <property type="nucleotide sequence ID" value="NZ_FOVR01000021.1"/>
</dbReference>
<organism evidence="3 4">
    <name type="scientific">Cohaesibacter marisflavi</name>
    <dbReference type="NCBI Taxonomy" id="655353"/>
    <lineage>
        <taxon>Bacteria</taxon>
        <taxon>Pseudomonadati</taxon>
        <taxon>Pseudomonadota</taxon>
        <taxon>Alphaproteobacteria</taxon>
        <taxon>Hyphomicrobiales</taxon>
        <taxon>Cohaesibacteraceae</taxon>
    </lineage>
</organism>
<evidence type="ECO:0000313" key="3">
    <source>
        <dbReference type="EMBL" id="SFP08466.1"/>
    </source>
</evidence>
<sequence>MSQKHTTIANFRSLSDGIIASAILAQQDNRPIIEKHELSLTLKRVAPALGIKGTAYHILDILLGLVHADDFQEGNTPIVAISNQRLAEYTQHTTRTVTRGLKQLVEAGILAYKDSPTGRRFIDRNRAGQVIQAYGLDFTPACFNLAAFRKKADAFQKALNAEREAKRSVTRLARAILDLSMQDDVDLGKQVESAQRVLDDTGAMWHDRADAMTALYQEALSKLGYDADKSEENTKMSPAHDTGVVTIPNTSYSDNISNKKLRPCSNEQVSNSESGQAAQWAFRRKPRREIEQKQLPFSQDEGAELGKIDCMDQVSIGLVQTACKKVQTVTGCTFASWQELMGSAQMLKLTIGLSDRDFGWGVERQGNLMALVCLAVIVEKALRDPELISHPAAYFKAMIDRAEEGNLNLVRSLHGLRMEPV</sequence>
<proteinExistence type="predicted"/>
<dbReference type="Gene3D" id="1.10.10.10">
    <property type="entry name" value="Winged helix-like DNA-binding domain superfamily/Winged helix DNA-binding domain"/>
    <property type="match status" value="1"/>
</dbReference>
<dbReference type="SUPFAM" id="SSF46785">
    <property type="entry name" value="Winged helix' DNA-binding domain"/>
    <property type="match status" value="1"/>
</dbReference>
<dbReference type="Pfam" id="PF03428">
    <property type="entry name" value="RP-C"/>
    <property type="match status" value="1"/>
</dbReference>
<name>A0A1I5MHP8_9HYPH</name>
<dbReference type="AlphaFoldDB" id="A0A1I5MHP8"/>
<dbReference type="InterPro" id="IPR047611">
    <property type="entry name" value="RepABC_RepC"/>
</dbReference>
<dbReference type="STRING" id="655353.SAMN04488056_12124"/>
<accession>A0A1I5MHP8</accession>
<dbReference type="NCBIfam" id="NF040974">
    <property type="entry name" value="RepABC_RepC"/>
    <property type="match status" value="1"/>
</dbReference>
<evidence type="ECO:0000259" key="2">
    <source>
        <dbReference type="Pfam" id="PF11800"/>
    </source>
</evidence>
<gene>
    <name evidence="3" type="ORF">SAMN04488056_12124</name>
</gene>
<dbReference type="InterPro" id="IPR021760">
    <property type="entry name" value="RepC_C"/>
</dbReference>
<protein>
    <submittedName>
        <fullName evidence="3">Replication initiation protein RepC</fullName>
    </submittedName>
</protein>
<keyword evidence="4" id="KW-1185">Reference proteome</keyword>